<dbReference type="Proteomes" id="UP000247346">
    <property type="component" value="Unassembled WGS sequence"/>
</dbReference>
<dbReference type="OrthoDB" id="9799912at2"/>
<dbReference type="RefSeq" id="WP_010340717.1">
    <property type="nucleotide sequence ID" value="NZ_CP132343.1"/>
</dbReference>
<gene>
    <name evidence="1" type="ORF">XsacCFBP4641_09350</name>
</gene>
<comment type="caution">
    <text evidence="1">The sequence shown here is derived from an EMBL/GenBank/DDBJ whole genome shotgun (WGS) entry which is preliminary data.</text>
</comment>
<organism evidence="1 2">
    <name type="scientific">Xanthomonas sacchari</name>
    <dbReference type="NCBI Taxonomy" id="56458"/>
    <lineage>
        <taxon>Bacteria</taxon>
        <taxon>Pseudomonadati</taxon>
        <taxon>Pseudomonadota</taxon>
        <taxon>Gammaproteobacteria</taxon>
        <taxon>Lysobacterales</taxon>
        <taxon>Lysobacteraceae</taxon>
        <taxon>Xanthomonas</taxon>
    </lineage>
</organism>
<dbReference type="AlphaFoldDB" id="A0A2P5Z4Q1"/>
<dbReference type="GeneID" id="93880590"/>
<reference evidence="1 2" key="1">
    <citation type="submission" date="2016-08" db="EMBL/GenBank/DDBJ databases">
        <authorList>
            <person name="Seilhamer J.J."/>
        </authorList>
    </citation>
    <scope>NUCLEOTIDE SEQUENCE [LARGE SCALE GENOMIC DNA]</scope>
    <source>
        <strain evidence="1 2">CFBP4641</strain>
    </source>
</reference>
<accession>A0A2P5Z4Q1</accession>
<sequence length="89" mass="10409">MKLIGRDKLKRETKDVDRWLRGWCSEVAHAHWRRPEDLTEQFPNARMRPGGDFLFPIGTSGYWLRLQVAFAQGVALILEMNNSDNLYDC</sequence>
<evidence type="ECO:0000313" key="1">
    <source>
        <dbReference type="EMBL" id="PPU82854.1"/>
    </source>
</evidence>
<evidence type="ECO:0000313" key="2">
    <source>
        <dbReference type="Proteomes" id="UP000247346"/>
    </source>
</evidence>
<proteinExistence type="predicted"/>
<protein>
    <recommendedName>
        <fullName evidence="3">Type II toxin-antitoxin system HigB family toxin</fullName>
    </recommendedName>
</protein>
<name>A0A2P5Z4Q1_9XANT</name>
<evidence type="ECO:0008006" key="3">
    <source>
        <dbReference type="Google" id="ProtNLM"/>
    </source>
</evidence>
<dbReference type="EMBL" id="MDEK01000007">
    <property type="protein sequence ID" value="PPU82854.1"/>
    <property type="molecule type" value="Genomic_DNA"/>
</dbReference>